<evidence type="ECO:0000256" key="1">
    <source>
        <dbReference type="ARBA" id="ARBA00004496"/>
    </source>
</evidence>
<dbReference type="CDD" id="cd11801">
    <property type="entry name" value="SH3_JIP1_like"/>
    <property type="match status" value="1"/>
</dbReference>
<evidence type="ECO:0000256" key="3">
    <source>
        <dbReference type="ARBA" id="ARBA00022443"/>
    </source>
</evidence>
<dbReference type="CDD" id="cd01212">
    <property type="entry name" value="PTB_JIP"/>
    <property type="match status" value="1"/>
</dbReference>
<dbReference type="Pfam" id="PF00018">
    <property type="entry name" value="SH3_1"/>
    <property type="match status" value="1"/>
</dbReference>
<comment type="subcellular location">
    <subcellularLocation>
        <location evidence="1">Cytoplasm</location>
    </subcellularLocation>
</comment>
<evidence type="ECO:0000256" key="4">
    <source>
        <dbReference type="ARBA" id="ARBA00022490"/>
    </source>
</evidence>
<sequence>MGDPQFQEFIKVFDLMPQHIRAPQQCYRLVPDIDIDLIDSPKEAKETIKETDMNCKNENNNAFNANSDHKCMSERKRRILPQIPSDKKPFEGLWQIVSNTNGIPLSEELSNPQMKSYSQSEKCLIRQVSTNMFLEIKTDSNDGKPVSLKLFNTLSTSLSPDDDDSSYKYGSDSGNSSAMSPTDDSITCANGITARKGTEKLKPFQVLEATHRGLYKFIPRHNDELDIEIGDPIHLLKENDDLWCEGFNLRTGLKGIFPSALVTDVEYSEFVGETNCDDSLANVSLKVKKERYLLDFLGSVEVTDHKGNPVLCESVRRVLDAKPSDFGMNTPFPSILEISDLGLRMMDSKPVANASNGTLLGHDYFFALKHVTFCGFYPKDKRYFGFITKHPTEERLACHVFKGNDSTREVAEAVGRAFHRFYNRFIELSYPIEEFYFD</sequence>
<evidence type="ECO:0000256" key="6">
    <source>
        <dbReference type="SAM" id="MobiDB-lite"/>
    </source>
</evidence>
<dbReference type="InterPro" id="IPR036028">
    <property type="entry name" value="SH3-like_dom_sf"/>
</dbReference>
<keyword evidence="4" id="KW-0963">Cytoplasm</keyword>
<dbReference type="GO" id="GO:0007254">
    <property type="term" value="P:JNK cascade"/>
    <property type="evidence" value="ECO:0007669"/>
    <property type="project" value="TreeGrafter"/>
</dbReference>
<feature type="domain" description="PID" evidence="7">
    <location>
        <begin position="292"/>
        <end position="427"/>
    </location>
</feature>
<dbReference type="PANTHER" id="PTHR47437">
    <property type="entry name" value="JNK-INTERACTING PROTEIN 1-LIKE PROTEIN"/>
    <property type="match status" value="1"/>
</dbReference>
<proteinExistence type="inferred from homology"/>
<dbReference type="EMBL" id="OC858885">
    <property type="protein sequence ID" value="CAD7626967.1"/>
    <property type="molecule type" value="Genomic_DNA"/>
</dbReference>
<dbReference type="InterPro" id="IPR006020">
    <property type="entry name" value="PTB/PI_dom"/>
</dbReference>
<name>A0A7R9KRQ9_9ACAR</name>
<organism evidence="9">
    <name type="scientific">Medioppia subpectinata</name>
    <dbReference type="NCBI Taxonomy" id="1979941"/>
    <lineage>
        <taxon>Eukaryota</taxon>
        <taxon>Metazoa</taxon>
        <taxon>Ecdysozoa</taxon>
        <taxon>Arthropoda</taxon>
        <taxon>Chelicerata</taxon>
        <taxon>Arachnida</taxon>
        <taxon>Acari</taxon>
        <taxon>Acariformes</taxon>
        <taxon>Sarcoptiformes</taxon>
        <taxon>Oribatida</taxon>
        <taxon>Brachypylina</taxon>
        <taxon>Oppioidea</taxon>
        <taxon>Oppiidae</taxon>
        <taxon>Medioppia</taxon>
    </lineage>
</organism>
<dbReference type="Pfam" id="PF00640">
    <property type="entry name" value="PID"/>
    <property type="match status" value="1"/>
</dbReference>
<dbReference type="Gene3D" id="2.30.30.40">
    <property type="entry name" value="SH3 Domains"/>
    <property type="match status" value="1"/>
</dbReference>
<dbReference type="SMART" id="SM00462">
    <property type="entry name" value="PTB"/>
    <property type="match status" value="1"/>
</dbReference>
<protein>
    <recommendedName>
        <fullName evidence="11">JNK-interacting protein 1</fullName>
    </recommendedName>
</protein>
<dbReference type="InterPro" id="IPR047178">
    <property type="entry name" value="JIP1_scaffold"/>
</dbReference>
<evidence type="ECO:0000313" key="9">
    <source>
        <dbReference type="EMBL" id="CAD7626967.1"/>
    </source>
</evidence>
<dbReference type="SUPFAM" id="SSF50044">
    <property type="entry name" value="SH3-domain"/>
    <property type="match status" value="1"/>
</dbReference>
<dbReference type="GO" id="GO:0008432">
    <property type="term" value="F:JUN kinase binding"/>
    <property type="evidence" value="ECO:0007669"/>
    <property type="project" value="TreeGrafter"/>
</dbReference>
<evidence type="ECO:0000259" key="7">
    <source>
        <dbReference type="PROSITE" id="PS01179"/>
    </source>
</evidence>
<evidence type="ECO:0000259" key="8">
    <source>
        <dbReference type="PROSITE" id="PS50002"/>
    </source>
</evidence>
<comment type="similarity">
    <text evidence="2">Belongs to the JIP scaffold family.</text>
</comment>
<reference evidence="9" key="1">
    <citation type="submission" date="2020-11" db="EMBL/GenBank/DDBJ databases">
        <authorList>
            <person name="Tran Van P."/>
        </authorList>
    </citation>
    <scope>NUCLEOTIDE SEQUENCE</scope>
</reference>
<dbReference type="PROSITE" id="PS01179">
    <property type="entry name" value="PID"/>
    <property type="match status" value="1"/>
</dbReference>
<dbReference type="GO" id="GO:0005078">
    <property type="term" value="F:MAP-kinase scaffold activity"/>
    <property type="evidence" value="ECO:0007669"/>
    <property type="project" value="TreeGrafter"/>
</dbReference>
<dbReference type="FunFam" id="2.30.30.40:FF:000032">
    <property type="entry name" value="Putative C-Jun-amino-terminal kinase-interacting protein 2"/>
    <property type="match status" value="1"/>
</dbReference>
<dbReference type="OrthoDB" id="5965083at2759"/>
<dbReference type="AlphaFoldDB" id="A0A7R9KRQ9"/>
<dbReference type="EMBL" id="CAJPIZ010004310">
    <property type="protein sequence ID" value="CAG2107397.1"/>
    <property type="molecule type" value="Genomic_DNA"/>
</dbReference>
<dbReference type="PANTHER" id="PTHR47437:SF4">
    <property type="entry name" value="JNK-INTERACTING PROTEIN 1-LIKE PROTEIN"/>
    <property type="match status" value="1"/>
</dbReference>
<dbReference type="InterPro" id="IPR011993">
    <property type="entry name" value="PH-like_dom_sf"/>
</dbReference>
<dbReference type="PROSITE" id="PS50002">
    <property type="entry name" value="SH3"/>
    <property type="match status" value="1"/>
</dbReference>
<feature type="region of interest" description="Disordered" evidence="6">
    <location>
        <begin position="158"/>
        <end position="184"/>
    </location>
</feature>
<evidence type="ECO:0000256" key="5">
    <source>
        <dbReference type="PROSITE-ProRule" id="PRU00192"/>
    </source>
</evidence>
<feature type="domain" description="SH3" evidence="8">
    <location>
        <begin position="206"/>
        <end position="267"/>
    </location>
</feature>
<keyword evidence="10" id="KW-1185">Reference proteome</keyword>
<keyword evidence="3 5" id="KW-0728">SH3 domain</keyword>
<dbReference type="SMART" id="SM00326">
    <property type="entry name" value="SH3"/>
    <property type="match status" value="1"/>
</dbReference>
<evidence type="ECO:0000313" key="10">
    <source>
        <dbReference type="Proteomes" id="UP000759131"/>
    </source>
</evidence>
<dbReference type="InterPro" id="IPR001452">
    <property type="entry name" value="SH3_domain"/>
</dbReference>
<accession>A0A7R9KRQ9</accession>
<dbReference type="Proteomes" id="UP000759131">
    <property type="component" value="Unassembled WGS sequence"/>
</dbReference>
<gene>
    <name evidence="9" type="ORF">OSB1V03_LOCUS7398</name>
</gene>
<dbReference type="GO" id="GO:0005737">
    <property type="term" value="C:cytoplasm"/>
    <property type="evidence" value="ECO:0007669"/>
    <property type="project" value="UniProtKB-SubCell"/>
</dbReference>
<dbReference type="Gene3D" id="2.30.29.30">
    <property type="entry name" value="Pleckstrin-homology domain (PH domain)/Phosphotyrosine-binding domain (PTB)"/>
    <property type="match status" value="1"/>
</dbReference>
<dbReference type="GO" id="GO:0046328">
    <property type="term" value="P:regulation of JNK cascade"/>
    <property type="evidence" value="ECO:0007669"/>
    <property type="project" value="InterPro"/>
</dbReference>
<feature type="compositionally biased region" description="Low complexity" evidence="6">
    <location>
        <begin position="167"/>
        <end position="177"/>
    </location>
</feature>
<evidence type="ECO:0000256" key="2">
    <source>
        <dbReference type="ARBA" id="ARBA00009866"/>
    </source>
</evidence>
<dbReference type="SUPFAM" id="SSF50729">
    <property type="entry name" value="PH domain-like"/>
    <property type="match status" value="1"/>
</dbReference>
<evidence type="ECO:0008006" key="11">
    <source>
        <dbReference type="Google" id="ProtNLM"/>
    </source>
</evidence>